<protein>
    <submittedName>
        <fullName evidence="9">Septal ring factor EnvC, activator of murein hydrolases AmiA and AmiB</fullName>
    </submittedName>
</protein>
<dbReference type="InterPro" id="IPR016047">
    <property type="entry name" value="M23ase_b-sheet_dom"/>
</dbReference>
<dbReference type="PANTHER" id="PTHR21666:SF288">
    <property type="entry name" value="CELL DIVISION PROTEIN YTFB"/>
    <property type="match status" value="1"/>
</dbReference>
<organism evidence="9 10">
    <name type="scientific">Tranquillimonas rosea</name>
    <dbReference type="NCBI Taxonomy" id="641238"/>
    <lineage>
        <taxon>Bacteria</taxon>
        <taxon>Pseudomonadati</taxon>
        <taxon>Pseudomonadota</taxon>
        <taxon>Alphaproteobacteria</taxon>
        <taxon>Rhodobacterales</taxon>
        <taxon>Roseobacteraceae</taxon>
        <taxon>Tranquillimonas</taxon>
    </lineage>
</organism>
<feature type="domain" description="M23ase beta-sheet core" evidence="8">
    <location>
        <begin position="260"/>
        <end position="364"/>
    </location>
</feature>
<keyword evidence="4 9" id="KW-0378">Hydrolase</keyword>
<keyword evidence="6" id="KW-0482">Metalloprotease</keyword>
<reference evidence="9 10" key="1">
    <citation type="submission" date="2016-10" db="EMBL/GenBank/DDBJ databases">
        <authorList>
            <person name="de Groot N.N."/>
        </authorList>
    </citation>
    <scope>NUCLEOTIDE SEQUENCE [LARGE SCALE GENOMIC DNA]</scope>
    <source>
        <strain evidence="9 10">DSM 23042</strain>
    </source>
</reference>
<evidence type="ECO:0000256" key="7">
    <source>
        <dbReference type="SAM" id="SignalP"/>
    </source>
</evidence>
<keyword evidence="2" id="KW-0645">Protease</keyword>
<accession>A0A1H9U8L9</accession>
<keyword evidence="7" id="KW-0732">Signal</keyword>
<keyword evidence="3" id="KW-0479">Metal-binding</keyword>
<evidence type="ECO:0000256" key="2">
    <source>
        <dbReference type="ARBA" id="ARBA00022670"/>
    </source>
</evidence>
<evidence type="ECO:0000313" key="10">
    <source>
        <dbReference type="Proteomes" id="UP000198885"/>
    </source>
</evidence>
<comment type="cofactor">
    <cofactor evidence="1">
        <name>Zn(2+)</name>
        <dbReference type="ChEBI" id="CHEBI:29105"/>
    </cofactor>
</comment>
<name>A0A1H9U8L9_9RHOB</name>
<evidence type="ECO:0000256" key="1">
    <source>
        <dbReference type="ARBA" id="ARBA00001947"/>
    </source>
</evidence>
<dbReference type="InterPro" id="IPR050570">
    <property type="entry name" value="Cell_wall_metabolism_enzyme"/>
</dbReference>
<keyword evidence="5" id="KW-0862">Zinc</keyword>
<dbReference type="GO" id="GO:0004222">
    <property type="term" value="F:metalloendopeptidase activity"/>
    <property type="evidence" value="ECO:0007669"/>
    <property type="project" value="TreeGrafter"/>
</dbReference>
<dbReference type="Pfam" id="PF01551">
    <property type="entry name" value="Peptidase_M23"/>
    <property type="match status" value="1"/>
</dbReference>
<dbReference type="EMBL" id="FOGU01000005">
    <property type="protein sequence ID" value="SES05672.1"/>
    <property type="molecule type" value="Genomic_DNA"/>
</dbReference>
<keyword evidence="10" id="KW-1185">Reference proteome</keyword>
<evidence type="ECO:0000259" key="8">
    <source>
        <dbReference type="Pfam" id="PF01551"/>
    </source>
</evidence>
<dbReference type="STRING" id="641238.SAMN04490244_105102"/>
<dbReference type="Proteomes" id="UP000198885">
    <property type="component" value="Unassembled WGS sequence"/>
</dbReference>
<evidence type="ECO:0000256" key="4">
    <source>
        <dbReference type="ARBA" id="ARBA00022801"/>
    </source>
</evidence>
<dbReference type="OrthoDB" id="9809144at2"/>
<evidence type="ECO:0000256" key="6">
    <source>
        <dbReference type="ARBA" id="ARBA00023049"/>
    </source>
</evidence>
<evidence type="ECO:0000313" key="9">
    <source>
        <dbReference type="EMBL" id="SES05672.1"/>
    </source>
</evidence>
<proteinExistence type="predicted"/>
<dbReference type="RefSeq" id="WP_092692819.1">
    <property type="nucleotide sequence ID" value="NZ_FOGU01000005.1"/>
</dbReference>
<dbReference type="GO" id="GO:0046872">
    <property type="term" value="F:metal ion binding"/>
    <property type="evidence" value="ECO:0007669"/>
    <property type="project" value="UniProtKB-KW"/>
</dbReference>
<feature type="signal peptide" evidence="7">
    <location>
        <begin position="1"/>
        <end position="18"/>
    </location>
</feature>
<dbReference type="Gene3D" id="2.70.70.10">
    <property type="entry name" value="Glucose Permease (Domain IIA)"/>
    <property type="match status" value="1"/>
</dbReference>
<gene>
    <name evidence="9" type="ORF">SAMN04490244_105102</name>
</gene>
<dbReference type="AlphaFoldDB" id="A0A1H9U8L9"/>
<feature type="chain" id="PRO_5011486378" evidence="7">
    <location>
        <begin position="19"/>
        <end position="373"/>
    </location>
</feature>
<dbReference type="PANTHER" id="PTHR21666">
    <property type="entry name" value="PEPTIDASE-RELATED"/>
    <property type="match status" value="1"/>
</dbReference>
<sequence>MRRLAACLALFIAGPLAAQTDPGAAARRAADALDAAAVELARAEGAQNRVAALTEAIRAYESGLASLREGLRRASLREASIRAVFDAESGRLSQLVGALQTMQTAPEATLLLHPSGPVGTARSGMMMSDVTPALQSEIDRLRGRLEEIAALRRLQEDASEDLEAGLRTLQEARVELSRAVSERTDLPRRVVEDEGTMRNIIAGTETLAGFAEGLSELPADPEAPAIPDFAAAQGDLALPVEGNLLRAFDEADAAGVQRPGWLLATTPGALVTTPWPATVRYRGPLLDYGNVIVLEPTAGYLMVFAGLREVYGETGQVLPAGAPVGLVGDPGRAAIPRDSGDEAGQGRIDTLYIELRQGDTPLDPAEWFRRTED</sequence>
<dbReference type="InterPro" id="IPR011055">
    <property type="entry name" value="Dup_hybrid_motif"/>
</dbReference>
<dbReference type="SUPFAM" id="SSF51261">
    <property type="entry name" value="Duplicated hybrid motif"/>
    <property type="match status" value="1"/>
</dbReference>
<dbReference type="CDD" id="cd12797">
    <property type="entry name" value="M23_peptidase"/>
    <property type="match status" value="1"/>
</dbReference>
<dbReference type="GO" id="GO:0006508">
    <property type="term" value="P:proteolysis"/>
    <property type="evidence" value="ECO:0007669"/>
    <property type="project" value="UniProtKB-KW"/>
</dbReference>
<evidence type="ECO:0000256" key="3">
    <source>
        <dbReference type="ARBA" id="ARBA00022723"/>
    </source>
</evidence>
<evidence type="ECO:0000256" key="5">
    <source>
        <dbReference type="ARBA" id="ARBA00022833"/>
    </source>
</evidence>